<name>A0AAU7DLN1_9BACT</name>
<dbReference type="EMBL" id="CP121196">
    <property type="protein sequence ID" value="XBH19057.1"/>
    <property type="molecule type" value="Genomic_DNA"/>
</dbReference>
<dbReference type="AlphaFoldDB" id="A0AAU7DLN1"/>
<proteinExistence type="predicted"/>
<accession>A0AAU7DLN1</accession>
<keyword evidence="1" id="KW-0732">Signal</keyword>
<protein>
    <submittedName>
        <fullName evidence="2">Uncharacterized protein</fullName>
    </submittedName>
</protein>
<feature type="chain" id="PRO_5043761542" evidence="1">
    <location>
        <begin position="19"/>
        <end position="178"/>
    </location>
</feature>
<evidence type="ECO:0000256" key="1">
    <source>
        <dbReference type="SAM" id="SignalP"/>
    </source>
</evidence>
<gene>
    <name evidence="2" type="ORF">P8935_06995</name>
</gene>
<dbReference type="RefSeq" id="WP_348264272.1">
    <property type="nucleotide sequence ID" value="NZ_CP121196.1"/>
</dbReference>
<sequence>MRLSGVLFLFLLAPLLMAKTPGPAKSDLESAFVLKPPAAQTARPRIDRLTWTFLAADGGARMLDAYSTTRMLKNNCSSGQKMVGVSTCNYEQNLPAFIANSTGSIYAFDGAMWLSELGATRFLIRHHHRRIARFISILDFASTTSFAVNNLTLSVGESADATAVASQSHFRIQKSMKP</sequence>
<organism evidence="2">
    <name type="scientific">Telmatobacter sp. DSM 110680</name>
    <dbReference type="NCBI Taxonomy" id="3036704"/>
    <lineage>
        <taxon>Bacteria</taxon>
        <taxon>Pseudomonadati</taxon>
        <taxon>Acidobacteriota</taxon>
        <taxon>Terriglobia</taxon>
        <taxon>Terriglobales</taxon>
        <taxon>Acidobacteriaceae</taxon>
        <taxon>Telmatobacter</taxon>
    </lineage>
</organism>
<feature type="signal peptide" evidence="1">
    <location>
        <begin position="1"/>
        <end position="18"/>
    </location>
</feature>
<evidence type="ECO:0000313" key="2">
    <source>
        <dbReference type="EMBL" id="XBH19057.1"/>
    </source>
</evidence>
<reference evidence="2" key="1">
    <citation type="submission" date="2023-03" db="EMBL/GenBank/DDBJ databases">
        <title>Edaphobacter sp.</title>
        <authorList>
            <person name="Huber K.J."/>
            <person name="Papendorf J."/>
            <person name="Pilke C."/>
            <person name="Bunk B."/>
            <person name="Sproeer C."/>
            <person name="Pester M."/>
        </authorList>
    </citation>
    <scope>NUCLEOTIDE SEQUENCE</scope>
    <source>
        <strain evidence="2">DSM 110680</strain>
    </source>
</reference>